<keyword evidence="2" id="KW-0812">Transmembrane</keyword>
<feature type="transmembrane region" description="Helical" evidence="2">
    <location>
        <begin position="316"/>
        <end position="335"/>
    </location>
</feature>
<dbReference type="AlphaFoldDB" id="A0AAV9IXU2"/>
<name>A0AAV9IXU2_CYACA</name>
<evidence type="ECO:0000256" key="1">
    <source>
        <dbReference type="SAM" id="MobiDB-lite"/>
    </source>
</evidence>
<feature type="region of interest" description="Disordered" evidence="1">
    <location>
        <begin position="1"/>
        <end position="90"/>
    </location>
</feature>
<comment type="caution">
    <text evidence="3">The sequence shown here is derived from an EMBL/GenBank/DDBJ whole genome shotgun (WGS) entry which is preliminary data.</text>
</comment>
<keyword evidence="2" id="KW-0472">Membrane</keyword>
<evidence type="ECO:0000256" key="2">
    <source>
        <dbReference type="SAM" id="Phobius"/>
    </source>
</evidence>
<proteinExistence type="predicted"/>
<gene>
    <name evidence="3" type="ORF">CDCA_CDCA11G3122</name>
</gene>
<accession>A0AAV9IXU2</accession>
<dbReference type="EMBL" id="JANCYW010000011">
    <property type="protein sequence ID" value="KAK4537097.1"/>
    <property type="molecule type" value="Genomic_DNA"/>
</dbReference>
<keyword evidence="4" id="KW-1185">Reference proteome</keyword>
<organism evidence="3 4">
    <name type="scientific">Cyanidium caldarium</name>
    <name type="common">Red alga</name>
    <dbReference type="NCBI Taxonomy" id="2771"/>
    <lineage>
        <taxon>Eukaryota</taxon>
        <taxon>Rhodophyta</taxon>
        <taxon>Bangiophyceae</taxon>
        <taxon>Cyanidiales</taxon>
        <taxon>Cyanidiaceae</taxon>
        <taxon>Cyanidium</taxon>
    </lineage>
</organism>
<feature type="transmembrane region" description="Helical" evidence="2">
    <location>
        <begin position="375"/>
        <end position="400"/>
    </location>
</feature>
<evidence type="ECO:0000313" key="4">
    <source>
        <dbReference type="Proteomes" id="UP001301350"/>
    </source>
</evidence>
<protein>
    <submittedName>
        <fullName evidence="3">Uncharacterized protein</fullName>
    </submittedName>
</protein>
<keyword evidence="2" id="KW-1133">Transmembrane helix</keyword>
<evidence type="ECO:0000313" key="3">
    <source>
        <dbReference type="EMBL" id="KAK4537097.1"/>
    </source>
</evidence>
<feature type="transmembrane region" description="Helical" evidence="2">
    <location>
        <begin position="341"/>
        <end position="363"/>
    </location>
</feature>
<dbReference type="Proteomes" id="UP001301350">
    <property type="component" value="Unassembled WGS sequence"/>
</dbReference>
<feature type="region of interest" description="Disordered" evidence="1">
    <location>
        <begin position="180"/>
        <end position="207"/>
    </location>
</feature>
<reference evidence="3 4" key="1">
    <citation type="submission" date="2022-07" db="EMBL/GenBank/DDBJ databases">
        <title>Genome-wide signatures of adaptation to extreme environments.</title>
        <authorList>
            <person name="Cho C.H."/>
            <person name="Yoon H.S."/>
        </authorList>
    </citation>
    <scope>NUCLEOTIDE SEQUENCE [LARGE SCALE GENOMIC DNA]</scope>
    <source>
        <strain evidence="3 4">DBV 063 E5</strain>
    </source>
</reference>
<sequence length="433" mass="46541">METEGGVDGTRASAAEGKRPAAYALGAPGSGHAHWRPHRADDAEWGDGQAEAADVSDEEELELRYEAAPGRTGCPPVSGRSVETATPQPPAWPSAAELANADGTVLRSASPDGSPRDDGVAGDAEVVAGAGKSAAPECNQVDVASDQVLSMPVIMNAAVRPKRWSLRGFLRRMFLTRRGRGDNGAMPLSDGDSPDRAQDEEGAEEGETLSAAMGDFSAAQHSWDIHAHRLVVQPDRISYAIAVNREAMERKEQLCAAEQRQAAEQSRLQAAASQFRSLFIRDTALDEAIASGDADVYEATVTELEMHERRSRTFRVLLLFDSIFFLLLGTTWIDALITQQIASVSAAVVNGVVCAANMVIDAIGLRAVSIESSRLLSVFIALYWVSLVSTVFVIPLLPLIPLLRFLLLPMAASIRQVYDFRNLSQHQGDTPPV</sequence>